<reference evidence="1 2" key="2">
    <citation type="journal article" date="2023" name="ChemBioChem">
        <title>Acyltransferase Domain Exchange between Two Independent Type I Polyketide Synthases in the Same Producer Strain of Macrolide Antibiotics.</title>
        <authorList>
            <person name="Kudo F."/>
            <person name="Kishikawa K."/>
            <person name="Tsuboi K."/>
            <person name="Kido T."/>
            <person name="Usui T."/>
            <person name="Hashimoto J."/>
            <person name="Shin-Ya K."/>
            <person name="Miyanaga A."/>
            <person name="Eguchi T."/>
        </authorList>
    </citation>
    <scope>NUCLEOTIDE SEQUENCE [LARGE SCALE GENOMIC DNA]</scope>
    <source>
        <strain evidence="1 2">A-8890</strain>
    </source>
</reference>
<evidence type="ECO:0008006" key="3">
    <source>
        <dbReference type="Google" id="ProtNLM"/>
    </source>
</evidence>
<dbReference type="EMBL" id="AP018448">
    <property type="protein sequence ID" value="BBC38584.1"/>
    <property type="molecule type" value="Genomic_DNA"/>
</dbReference>
<reference evidence="1 2" key="1">
    <citation type="journal article" date="2010" name="ChemBioChem">
        <title>Cloning and characterization of the biosynthetic gene cluster of 16-membered macrolide antibiotic FD-891: involvement of a dual functional cytochrome P450 monooxygenase catalyzing epoxidation and hydroxylation.</title>
        <authorList>
            <person name="Kudo F."/>
            <person name="Motegi A."/>
            <person name="Mizoue K."/>
            <person name="Eguchi T."/>
        </authorList>
    </citation>
    <scope>NUCLEOTIDE SEQUENCE [LARGE SCALE GENOMIC DNA]</scope>
    <source>
        <strain evidence="1 2">A-8890</strain>
    </source>
</reference>
<organism evidence="1 2">
    <name type="scientific">Streptomyces graminofaciens</name>
    <dbReference type="NCBI Taxonomy" id="68212"/>
    <lineage>
        <taxon>Bacteria</taxon>
        <taxon>Bacillati</taxon>
        <taxon>Actinomycetota</taxon>
        <taxon>Actinomycetes</taxon>
        <taxon>Kitasatosporales</taxon>
        <taxon>Streptomycetaceae</taxon>
        <taxon>Streptomyces</taxon>
    </lineage>
</organism>
<evidence type="ECO:0000313" key="2">
    <source>
        <dbReference type="Proteomes" id="UP001321542"/>
    </source>
</evidence>
<name>A0ABM7FKD4_9ACTN</name>
<evidence type="ECO:0000313" key="1">
    <source>
        <dbReference type="EMBL" id="BBC38584.1"/>
    </source>
</evidence>
<dbReference type="Proteomes" id="UP001321542">
    <property type="component" value="Chromosome"/>
</dbReference>
<keyword evidence="2" id="KW-1185">Reference proteome</keyword>
<proteinExistence type="predicted"/>
<accession>A0ABM7FKD4</accession>
<sequence length="59" mass="5835">MARHRAAFGLGRPLAAGDVARVMMCELASGVSGGGSPGELVAAVLLSPEQDGLSALTLV</sequence>
<protein>
    <recommendedName>
        <fullName evidence="3">Thymidine phosphorylase</fullName>
    </recommendedName>
</protein>
<gene>
    <name evidence="1" type="ORF">SGFS_098780</name>
</gene>